<dbReference type="InterPro" id="IPR011708">
    <property type="entry name" value="DNA_pol3_alpha_NTPase_dom"/>
</dbReference>
<evidence type="ECO:0000256" key="8">
    <source>
        <dbReference type="ARBA" id="ARBA00022932"/>
    </source>
</evidence>
<dbReference type="InterPro" id="IPR003141">
    <property type="entry name" value="Pol/His_phosphatase_N"/>
</dbReference>
<evidence type="ECO:0000313" key="14">
    <source>
        <dbReference type="Proteomes" id="UP000180175"/>
    </source>
</evidence>
<dbReference type="NCBIfam" id="TIGR00594">
    <property type="entry name" value="polc"/>
    <property type="match status" value="1"/>
</dbReference>
<keyword evidence="6 13" id="KW-0548">Nucleotidyltransferase</keyword>
<reference evidence="12 14" key="1">
    <citation type="submission" date="2016-10" db="EMBL/GenBank/DDBJ databases">
        <title>Draft genome sequences of four alkaliphilic bacteria belonging to the Anaerobacillus genus.</title>
        <authorList>
            <person name="Bassil N.M."/>
            <person name="Lloyd J.R."/>
        </authorList>
    </citation>
    <scope>NUCLEOTIDE SEQUENCE [LARGE SCALE GENOMIC DNA]</scope>
    <source>
        <strain evidence="12 14">NB2006</strain>
    </source>
</reference>
<dbReference type="PANTHER" id="PTHR32294:SF0">
    <property type="entry name" value="DNA POLYMERASE III SUBUNIT ALPHA"/>
    <property type="match status" value="1"/>
</dbReference>
<dbReference type="Pfam" id="PF02811">
    <property type="entry name" value="PHP"/>
    <property type="match status" value="1"/>
</dbReference>
<dbReference type="NCBIfam" id="NF005298">
    <property type="entry name" value="PRK06826.1"/>
    <property type="match status" value="1"/>
</dbReference>
<dbReference type="NCBIfam" id="NF004226">
    <property type="entry name" value="PRK05673.1"/>
    <property type="match status" value="1"/>
</dbReference>
<name>A0A1S2LV61_9BACI</name>
<keyword evidence="14" id="KW-1185">Reference proteome</keyword>
<organism evidence="12 14">
    <name type="scientific">Anaerobacillus isosaccharinicus</name>
    <dbReference type="NCBI Taxonomy" id="1532552"/>
    <lineage>
        <taxon>Bacteria</taxon>
        <taxon>Bacillati</taxon>
        <taxon>Bacillota</taxon>
        <taxon>Bacilli</taxon>
        <taxon>Bacillales</taxon>
        <taxon>Bacillaceae</taxon>
        <taxon>Anaerobacillus</taxon>
    </lineage>
</organism>
<evidence type="ECO:0000256" key="3">
    <source>
        <dbReference type="ARBA" id="ARBA00012417"/>
    </source>
</evidence>
<dbReference type="InterPro" id="IPR040982">
    <property type="entry name" value="DNA_pol3_finger"/>
</dbReference>
<keyword evidence="8" id="KW-0239">DNA-directed DNA polymerase</keyword>
<keyword evidence="7" id="KW-0235">DNA replication</keyword>
<evidence type="ECO:0000256" key="5">
    <source>
        <dbReference type="ARBA" id="ARBA00022679"/>
    </source>
</evidence>
<dbReference type="GO" id="GO:0008408">
    <property type="term" value="F:3'-5' exonuclease activity"/>
    <property type="evidence" value="ECO:0007669"/>
    <property type="project" value="InterPro"/>
</dbReference>
<dbReference type="KEGG" id="aia:AWH56_014245"/>
<dbReference type="GO" id="GO:0006260">
    <property type="term" value="P:DNA replication"/>
    <property type="evidence" value="ECO:0007669"/>
    <property type="project" value="UniProtKB-KW"/>
</dbReference>
<evidence type="ECO:0000256" key="4">
    <source>
        <dbReference type="ARBA" id="ARBA00019114"/>
    </source>
</evidence>
<dbReference type="InterPro" id="IPR004365">
    <property type="entry name" value="NA-bd_OB_tRNA"/>
</dbReference>
<dbReference type="Pfam" id="PF07733">
    <property type="entry name" value="DNA_pol3_alpha"/>
    <property type="match status" value="1"/>
</dbReference>
<dbReference type="Proteomes" id="UP000180175">
    <property type="component" value="Chromosome"/>
</dbReference>
<dbReference type="Gene3D" id="1.10.150.870">
    <property type="match status" value="1"/>
</dbReference>
<dbReference type="PANTHER" id="PTHR32294">
    <property type="entry name" value="DNA POLYMERASE III SUBUNIT ALPHA"/>
    <property type="match status" value="1"/>
</dbReference>
<dbReference type="InterPro" id="IPR041931">
    <property type="entry name" value="DNA_pol3_alpha_thumb_dom"/>
</dbReference>
<keyword evidence="5 13" id="KW-0808">Transferase</keyword>
<comment type="function">
    <text evidence="9">DNA polymerase III is a complex, multichain enzyme responsible for most of the replicative synthesis in bacteria. This DNA polymerase also exhibits 3' to 5' exonuclease activity. The alpha chain is the DNA polymerase.</text>
</comment>
<dbReference type="SMART" id="SM00481">
    <property type="entry name" value="POLIIIAc"/>
    <property type="match status" value="1"/>
</dbReference>
<dbReference type="OrthoDB" id="9803237at2"/>
<dbReference type="RefSeq" id="WP_071317186.1">
    <property type="nucleotide sequence ID" value="NZ_CP063356.2"/>
</dbReference>
<dbReference type="Pfam" id="PF01336">
    <property type="entry name" value="tRNA_anti-codon"/>
    <property type="match status" value="1"/>
</dbReference>
<dbReference type="InterPro" id="IPR004013">
    <property type="entry name" value="PHP_dom"/>
</dbReference>
<dbReference type="AlphaFoldDB" id="A0A1S2LV61"/>
<protein>
    <recommendedName>
        <fullName evidence="4">DNA polymerase III subunit alpha</fullName>
        <ecNumber evidence="3">2.7.7.7</ecNumber>
    </recommendedName>
</protein>
<evidence type="ECO:0000256" key="7">
    <source>
        <dbReference type="ARBA" id="ARBA00022705"/>
    </source>
</evidence>
<dbReference type="GO" id="GO:0003887">
    <property type="term" value="F:DNA-directed DNA polymerase activity"/>
    <property type="evidence" value="ECO:0007669"/>
    <property type="project" value="UniProtKB-KW"/>
</dbReference>
<dbReference type="Gene3D" id="1.10.10.1600">
    <property type="entry name" value="Bacterial DNA polymerase III alpha subunit, thumb domain"/>
    <property type="match status" value="1"/>
</dbReference>
<dbReference type="GO" id="GO:0003676">
    <property type="term" value="F:nucleic acid binding"/>
    <property type="evidence" value="ECO:0007669"/>
    <property type="project" value="InterPro"/>
</dbReference>
<dbReference type="InterPro" id="IPR004805">
    <property type="entry name" value="DnaE2/DnaE/PolC"/>
</dbReference>
<dbReference type="Pfam" id="PF17657">
    <property type="entry name" value="DNA_pol3_finger"/>
    <property type="match status" value="1"/>
</dbReference>
<dbReference type="SUPFAM" id="SSF89550">
    <property type="entry name" value="PHP domain-like"/>
    <property type="match status" value="1"/>
</dbReference>
<evidence type="ECO:0000259" key="11">
    <source>
        <dbReference type="SMART" id="SM00481"/>
    </source>
</evidence>
<dbReference type="Gene3D" id="3.20.20.140">
    <property type="entry name" value="Metal-dependent hydrolases"/>
    <property type="match status" value="1"/>
</dbReference>
<evidence type="ECO:0000256" key="1">
    <source>
        <dbReference type="ARBA" id="ARBA00004496"/>
    </source>
</evidence>
<gene>
    <name evidence="13" type="ORF">AWH56_014245</name>
    <name evidence="12" type="ORF">AWH56_11140</name>
</gene>
<dbReference type="InterPro" id="IPR016195">
    <property type="entry name" value="Pol/histidinol_Pase-like"/>
</dbReference>
<dbReference type="GO" id="GO:0005737">
    <property type="term" value="C:cytoplasm"/>
    <property type="evidence" value="ECO:0007669"/>
    <property type="project" value="UniProtKB-SubCell"/>
</dbReference>
<dbReference type="EC" id="2.7.7.7" evidence="3"/>
<evidence type="ECO:0000313" key="12">
    <source>
        <dbReference type="EMBL" id="OIJ16422.1"/>
    </source>
</evidence>
<dbReference type="EMBL" id="CP063356">
    <property type="protein sequence ID" value="QOY33908.1"/>
    <property type="molecule type" value="Genomic_DNA"/>
</dbReference>
<evidence type="ECO:0000313" key="13">
    <source>
        <dbReference type="EMBL" id="QOY33908.1"/>
    </source>
</evidence>
<sequence>MDFVHLHINTEFSLLKSAAKIEDLVKQAKELQFSALAITDQNVMYGVIPFYKACKQIGIKPIIGIELSVASEEVNESRLILLAKTRKGYQNLLKLSSIAQVVGTNNLKQVEKKHLFSYCTDLVAICSPYKGEVQLLLAGGMEDIAHRKIQEYQNYFGADFYIGIHDHYLASEKQLNLQLVQLSKKGLINLVASNQVMYVHKEDALAHKCLLAIDQGTTLKELSSDFKSDEYYLKSKQEIEQLFLQIPEAIINTKLITEKCNVELSFGEQALPKYPLENGASAKSYLEKLCYEGLKKRYIHINEELEKRLSYELKIIDQMQFNDYFLIVWDFMKFAHEKGMITGPGRGSAAGSIVAFVLNITNVDPIKYDLLFERFLNPERISMPDIDIDFPDTRREEVIDYVYQKYGKNHVAQIITFGTLAAKAALRDIGKVIGIPLKQIDSLAKQISSRPNLTIDDAIKETPFLQHQLDDSDEIKEWFHLAKRVEGIPRHASTHAAGIVISKDPLTDKVPLQKGHYDVLLTQYPMNILEEIGLLKMDFLGLRNLSFLEEIVTHIFQMEEKRIQLDQISFEDEQTFQLLGNGDTTGVFQLESPGMRRVLSKLKPTEFEDIVAVNALYRPGPMENIPIYIAGKHKQRQVTFVHEDLKPILEKTYGVIVYQEQIMQIASKLAGFTLGEADILRRAVSKKKLETLEEQRERFVEGCILNGYEKSVGTAVYDLIVRFANYGFNRSHSVAYSVISYQLAFLKANYPSAFFTALLTSAIGQHERINQYILDAKKKGIAINPPSINKSSAGFTIGGHRQIEFGLAAVKNVGIRGIEEIVMERTTRGLFKDIFDFCARISSKFINRRTLESLVAAGCFDEFGHHRASLLATLDYALEYAEQIKKQAEDGQTMLFPEDIKKPEFVQVPPFKDAEKLYFEKEVLGFYLSSHPIEEFLEIINSHKRLSVAKALLSSEGNVTRVAGLIEAVRIIKTKKGEQMAFIKFSDESGELEVTVFPKQFREAFPLFKVGQLVFLEGKIEVTTDRTQLIVSKVIDVKSMKKHQAKNSILYLKIAHNHTNPTQLTKLKETLKKYPGNIKVILYYEEKKQSVQLSDDFNISASNQCLEVLFEMLGSSNVVLKS</sequence>
<reference evidence="13 14" key="2">
    <citation type="journal article" date="2017" name="Genome Announc.">
        <title>Draft Genome Sequences of Four Alkaliphilic Bacteria Belonging to the Anaerobacillus Genus.</title>
        <authorList>
            <person name="Bassil N.M."/>
            <person name="Lloyd J.R."/>
        </authorList>
    </citation>
    <scope>NUCLEOTIDE SEQUENCE [LARGE SCALE GENOMIC DNA]</scope>
    <source>
        <strain evidence="13 14">NB2006</strain>
    </source>
</reference>
<dbReference type="CDD" id="cd04485">
    <property type="entry name" value="DnaE_OBF"/>
    <property type="match status" value="1"/>
</dbReference>
<reference evidence="13" key="4">
    <citation type="submission" date="2020-10" db="EMBL/GenBank/DDBJ databases">
        <authorList>
            <person name="Bassil N.M."/>
            <person name="Lloyd J.R."/>
        </authorList>
    </citation>
    <scope>NUCLEOTIDE SEQUENCE</scope>
    <source>
        <strain evidence="13">NB2006</strain>
    </source>
</reference>
<dbReference type="EMBL" id="LQXD01000100">
    <property type="protein sequence ID" value="OIJ16422.1"/>
    <property type="molecule type" value="Genomic_DNA"/>
</dbReference>
<comment type="subcellular location">
    <subcellularLocation>
        <location evidence="1">Cytoplasm</location>
    </subcellularLocation>
</comment>
<reference evidence="13 14" key="3">
    <citation type="journal article" date="2019" name="Int. J. Syst. Evol. Microbiol.">
        <title>Anaerobacillus isosaccharinicus sp. nov., an alkaliphilic bacterium which degrades isosaccharinic acid.</title>
        <authorList>
            <person name="Bassil N.M."/>
            <person name="Lloyd J.R."/>
        </authorList>
    </citation>
    <scope>NUCLEOTIDE SEQUENCE [LARGE SCALE GENOMIC DNA]</scope>
    <source>
        <strain evidence="13 14">NB2006</strain>
    </source>
</reference>
<evidence type="ECO:0000256" key="6">
    <source>
        <dbReference type="ARBA" id="ARBA00022695"/>
    </source>
</evidence>
<evidence type="ECO:0000256" key="10">
    <source>
        <dbReference type="ARBA" id="ARBA00049244"/>
    </source>
</evidence>
<comment type="catalytic activity">
    <reaction evidence="10">
        <text>DNA(n) + a 2'-deoxyribonucleoside 5'-triphosphate = DNA(n+1) + diphosphate</text>
        <dbReference type="Rhea" id="RHEA:22508"/>
        <dbReference type="Rhea" id="RHEA-COMP:17339"/>
        <dbReference type="Rhea" id="RHEA-COMP:17340"/>
        <dbReference type="ChEBI" id="CHEBI:33019"/>
        <dbReference type="ChEBI" id="CHEBI:61560"/>
        <dbReference type="ChEBI" id="CHEBI:173112"/>
        <dbReference type="EC" id="2.7.7.7"/>
    </reaction>
</comment>
<comment type="similarity">
    <text evidence="2">Belongs to the DNA polymerase type-C family. DnaE subfamily.</text>
</comment>
<feature type="domain" description="Polymerase/histidinol phosphatase N-terminal" evidence="11">
    <location>
        <begin position="4"/>
        <end position="71"/>
    </location>
</feature>
<evidence type="ECO:0000256" key="2">
    <source>
        <dbReference type="ARBA" id="ARBA00009496"/>
    </source>
</evidence>
<accession>A0A1S2LV61</accession>
<proteinExistence type="inferred from homology"/>
<dbReference type="InterPro" id="IPR029460">
    <property type="entry name" value="DNAPol_HHH"/>
</dbReference>
<evidence type="ECO:0000256" key="9">
    <source>
        <dbReference type="ARBA" id="ARBA00025611"/>
    </source>
</evidence>
<dbReference type="Pfam" id="PF14579">
    <property type="entry name" value="HHH_6"/>
    <property type="match status" value="1"/>
</dbReference>